<gene>
    <name evidence="1" type="ORF">ERS852411_03766</name>
</gene>
<accession>A0A174SD74</accession>
<protein>
    <submittedName>
        <fullName evidence="1">Uncharacterized protein</fullName>
    </submittedName>
</protein>
<evidence type="ECO:0000313" key="1">
    <source>
        <dbReference type="EMBL" id="CUP93160.1"/>
    </source>
</evidence>
<dbReference type="Proteomes" id="UP000095746">
    <property type="component" value="Unassembled WGS sequence"/>
</dbReference>
<sequence>MTTRTRLPFRLLSPEAALPVASVPGSPVEGVPVSVLEGVPPQPASRPTAMEAERSRAVNFLNFIVQFLPFVRFIHWGCSVLACGGWGRFTTVAL</sequence>
<organism evidence="1 2">
    <name type="scientific">Flavonifractor plautii</name>
    <name type="common">Fusobacterium plautii</name>
    <dbReference type="NCBI Taxonomy" id="292800"/>
    <lineage>
        <taxon>Bacteria</taxon>
        <taxon>Bacillati</taxon>
        <taxon>Bacillota</taxon>
        <taxon>Clostridia</taxon>
        <taxon>Eubacteriales</taxon>
        <taxon>Oscillospiraceae</taxon>
        <taxon>Flavonifractor</taxon>
    </lineage>
</organism>
<dbReference type="AlphaFoldDB" id="A0A174SD74"/>
<name>A0A174SD74_FLAPL</name>
<dbReference type="EMBL" id="CYZT01000571">
    <property type="protein sequence ID" value="CUP93160.1"/>
    <property type="molecule type" value="Genomic_DNA"/>
</dbReference>
<proteinExistence type="predicted"/>
<reference evidence="1 2" key="1">
    <citation type="submission" date="2015-09" db="EMBL/GenBank/DDBJ databases">
        <authorList>
            <consortium name="Pathogen Informatics"/>
        </authorList>
    </citation>
    <scope>NUCLEOTIDE SEQUENCE [LARGE SCALE GENOMIC DNA]</scope>
    <source>
        <strain evidence="1 2">2789STDY5608854</strain>
    </source>
</reference>
<evidence type="ECO:0000313" key="2">
    <source>
        <dbReference type="Proteomes" id="UP000095746"/>
    </source>
</evidence>